<accession>L1IVR7</accession>
<dbReference type="InterPro" id="IPR043519">
    <property type="entry name" value="NT_sf"/>
</dbReference>
<dbReference type="EnsemblProtists" id="EKX39935">
    <property type="protein sequence ID" value="EKX39935"/>
    <property type="gene ID" value="GUITHDRAFT_113927"/>
</dbReference>
<dbReference type="InterPro" id="IPR054708">
    <property type="entry name" value="MTPAP-like_central"/>
</dbReference>
<feature type="region of interest" description="Disordered" evidence="1">
    <location>
        <begin position="381"/>
        <end position="434"/>
    </location>
</feature>
<reference evidence="6" key="2">
    <citation type="submission" date="2012-11" db="EMBL/GenBank/DDBJ databases">
        <authorList>
            <person name="Kuo A."/>
            <person name="Curtis B.A."/>
            <person name="Tanifuji G."/>
            <person name="Burki F."/>
            <person name="Gruber A."/>
            <person name="Irimia M."/>
            <person name="Maruyama S."/>
            <person name="Arias M.C."/>
            <person name="Ball S.G."/>
            <person name="Gile G.H."/>
            <person name="Hirakawa Y."/>
            <person name="Hopkins J.F."/>
            <person name="Rensing S.A."/>
            <person name="Schmutz J."/>
            <person name="Symeonidi A."/>
            <person name="Elias M."/>
            <person name="Eveleigh R.J."/>
            <person name="Herman E.K."/>
            <person name="Klute M.J."/>
            <person name="Nakayama T."/>
            <person name="Obornik M."/>
            <person name="Reyes-Prieto A."/>
            <person name="Armbrust E.V."/>
            <person name="Aves S.J."/>
            <person name="Beiko R.G."/>
            <person name="Coutinho P."/>
            <person name="Dacks J.B."/>
            <person name="Durnford D.G."/>
            <person name="Fast N.M."/>
            <person name="Green B.R."/>
            <person name="Grisdale C."/>
            <person name="Hempe F."/>
            <person name="Henrissat B."/>
            <person name="Hoppner M.P."/>
            <person name="Ishida K.-I."/>
            <person name="Kim E."/>
            <person name="Koreny L."/>
            <person name="Kroth P.G."/>
            <person name="Liu Y."/>
            <person name="Malik S.-B."/>
            <person name="Maier U.G."/>
            <person name="McRose D."/>
            <person name="Mock T."/>
            <person name="Neilson J.A."/>
            <person name="Onodera N.T."/>
            <person name="Poole A.M."/>
            <person name="Pritham E.J."/>
            <person name="Richards T.A."/>
            <person name="Rocap G."/>
            <person name="Roy S.W."/>
            <person name="Sarai C."/>
            <person name="Schaack S."/>
            <person name="Shirato S."/>
            <person name="Slamovits C.H."/>
            <person name="Spencer D.F."/>
            <person name="Suzuki S."/>
            <person name="Worden A.Z."/>
            <person name="Zauner S."/>
            <person name="Barry K."/>
            <person name="Bell C."/>
            <person name="Bharti A.K."/>
            <person name="Crow J.A."/>
            <person name="Grimwood J."/>
            <person name="Kramer R."/>
            <person name="Lindquist E."/>
            <person name="Lucas S."/>
            <person name="Salamov A."/>
            <person name="McFadden G.I."/>
            <person name="Lane C.E."/>
            <person name="Keeling P.J."/>
            <person name="Gray M.W."/>
            <person name="Grigoriev I.V."/>
            <person name="Archibald J.M."/>
        </authorList>
    </citation>
    <scope>NUCLEOTIDE SEQUENCE</scope>
    <source>
        <strain evidence="6">CCMP2712</strain>
    </source>
</reference>
<evidence type="ECO:0000259" key="2">
    <source>
        <dbReference type="Pfam" id="PF22600"/>
    </source>
</evidence>
<feature type="compositionally biased region" description="Basic and acidic residues" evidence="1">
    <location>
        <begin position="415"/>
        <end position="429"/>
    </location>
</feature>
<dbReference type="PaxDb" id="55529-EKX39935"/>
<evidence type="ECO:0000256" key="1">
    <source>
        <dbReference type="SAM" id="MobiDB-lite"/>
    </source>
</evidence>
<dbReference type="Gene3D" id="3.30.460.10">
    <property type="entry name" value="Beta Polymerase, domain 2"/>
    <property type="match status" value="1"/>
</dbReference>
<evidence type="ECO:0000313" key="6">
    <source>
        <dbReference type="Proteomes" id="UP000011087"/>
    </source>
</evidence>
<dbReference type="Pfam" id="PF22600">
    <property type="entry name" value="MTPAP-like_central"/>
    <property type="match status" value="1"/>
</dbReference>
<feature type="compositionally biased region" description="Basic and acidic residues" evidence="1">
    <location>
        <begin position="541"/>
        <end position="552"/>
    </location>
</feature>
<evidence type="ECO:0000313" key="4">
    <source>
        <dbReference type="EMBL" id="EKX39935.1"/>
    </source>
</evidence>
<dbReference type="KEGG" id="gtt:GUITHDRAFT_113927"/>
<dbReference type="SUPFAM" id="SSF81301">
    <property type="entry name" value="Nucleotidyltransferase"/>
    <property type="match status" value="1"/>
</dbReference>
<reference evidence="5" key="3">
    <citation type="submission" date="2015-06" db="UniProtKB">
        <authorList>
            <consortium name="EnsemblProtists"/>
        </authorList>
    </citation>
    <scope>IDENTIFICATION</scope>
</reference>
<feature type="region of interest" description="Disordered" evidence="1">
    <location>
        <begin position="1"/>
        <end position="20"/>
    </location>
</feature>
<dbReference type="InterPro" id="IPR058920">
    <property type="entry name" value="PAP-OAS1-bd-rel"/>
</dbReference>
<dbReference type="OMA" id="KRELRHW"/>
<dbReference type="RefSeq" id="XP_005826915.1">
    <property type="nucleotide sequence ID" value="XM_005826858.1"/>
</dbReference>
<feature type="domain" description="Poly(A) RNA polymerase mitochondrial-like central palm" evidence="2">
    <location>
        <begin position="15"/>
        <end position="162"/>
    </location>
</feature>
<dbReference type="OrthoDB" id="273917at2759"/>
<dbReference type="PANTHER" id="PTHR45979">
    <property type="entry name" value="PAP/OAS1 SUBSTRATE-BINDING DOMAIN SUPERFAMILY"/>
    <property type="match status" value="1"/>
</dbReference>
<organism evidence="4">
    <name type="scientific">Guillardia theta (strain CCMP2712)</name>
    <name type="common">Cryptophyte</name>
    <dbReference type="NCBI Taxonomy" id="905079"/>
    <lineage>
        <taxon>Eukaryota</taxon>
        <taxon>Cryptophyceae</taxon>
        <taxon>Pyrenomonadales</taxon>
        <taxon>Geminigeraceae</taxon>
        <taxon>Guillardia</taxon>
    </lineage>
</organism>
<feature type="region of interest" description="Disordered" evidence="1">
    <location>
        <begin position="520"/>
        <end position="565"/>
    </location>
</feature>
<dbReference type="EMBL" id="JH993035">
    <property type="protein sequence ID" value="EKX39935.1"/>
    <property type="molecule type" value="Genomic_DNA"/>
</dbReference>
<sequence>MPCSSSEPARKHGQLSEQADEIVRQLQPHRRAERHRLTVFEYVKKLIKHVADEENKTEIYVHRFGSVPLKTYLPHGDLDVTAFAANDLWLERLKAKLEDEAKKNDMYVVSGVHSVPRDLRAQSREELGKKDQGPVEIVKVVKCQVNGISVDITANALGGMCNLCFLEKVDTMLKRDHLFKRATILVKSWCYFESHILSSQNGLLSTYALETLVLCIVNIFHEELQTPLDVLKRFLEYYANFDWRNHCLTMRGPVNRSNIPPGGEVPHLDNEPSYLLNDAILQEDSHLQFLMSGLQDDNRGFQWKYMNICDPLSTRNNIGRSVSRSSAYRIASAFRHGWQSLSGLLYCSLHHNSSISLTKSEKSARAFFHFTGKTLTGHRPDVGDFSFPNASRNASSTVSSRSTDQGQSAASVSENSHEGTSDCEAEHEGSSYPPAEIGIQTAEALSQLNKDFNGIVTSSPILHFRQPHKEQGVNSELAEPPEATGHEGDEGGIGHEEQTVVNMEMLPAQRRDVGHGLAEKQLAGQGQGQKISSEPLDSLDEPLRHGRCKENDGSSENSGFSDSDNEHMLHAQSQSMENDVHVLDTDVQELMDELAIVRDAINQFQFPVGVARVRLPEDFPPLMSSEVPVNPG</sequence>
<name>L1IVR7_GUITC</name>
<dbReference type="InterPro" id="IPR058921">
    <property type="entry name" value="PAP/OAS1-rel"/>
</dbReference>
<dbReference type="GeneID" id="17296698"/>
<gene>
    <name evidence="4" type="ORF">GUITHDRAFT_113927</name>
</gene>
<dbReference type="STRING" id="905079.L1IVR7"/>
<feature type="compositionally biased region" description="Basic and acidic residues" evidence="1">
    <location>
        <begin position="484"/>
        <end position="493"/>
    </location>
</feature>
<feature type="compositionally biased region" description="Polar residues" evidence="1">
    <location>
        <begin position="404"/>
        <end position="414"/>
    </location>
</feature>
<dbReference type="PANTHER" id="PTHR45979:SF30">
    <property type="entry name" value="NUCLEOTIDYLTRANSFERASE"/>
    <property type="match status" value="1"/>
</dbReference>
<dbReference type="Gene3D" id="1.10.1410.10">
    <property type="match status" value="1"/>
</dbReference>
<keyword evidence="6" id="KW-1185">Reference proteome</keyword>
<protein>
    <recommendedName>
        <fullName evidence="7">Polymerase nucleotidyl transferase domain-containing protein</fullName>
    </recommendedName>
</protein>
<feature type="compositionally biased region" description="Low complexity" evidence="1">
    <location>
        <begin position="389"/>
        <end position="403"/>
    </location>
</feature>
<dbReference type="eggNOG" id="KOG1906">
    <property type="taxonomic scope" value="Eukaryota"/>
</dbReference>
<dbReference type="HOGENOM" id="CLU_433103_0_0_1"/>
<evidence type="ECO:0008006" key="7">
    <source>
        <dbReference type="Google" id="ProtNLM"/>
    </source>
</evidence>
<feature type="region of interest" description="Disordered" evidence="1">
    <location>
        <begin position="464"/>
        <end position="493"/>
    </location>
</feature>
<reference evidence="4 6" key="1">
    <citation type="journal article" date="2012" name="Nature">
        <title>Algal genomes reveal evolutionary mosaicism and the fate of nucleomorphs.</title>
        <authorList>
            <consortium name="DOE Joint Genome Institute"/>
            <person name="Curtis B.A."/>
            <person name="Tanifuji G."/>
            <person name="Burki F."/>
            <person name="Gruber A."/>
            <person name="Irimia M."/>
            <person name="Maruyama S."/>
            <person name="Arias M.C."/>
            <person name="Ball S.G."/>
            <person name="Gile G.H."/>
            <person name="Hirakawa Y."/>
            <person name="Hopkins J.F."/>
            <person name="Kuo A."/>
            <person name="Rensing S.A."/>
            <person name="Schmutz J."/>
            <person name="Symeonidi A."/>
            <person name="Elias M."/>
            <person name="Eveleigh R.J."/>
            <person name="Herman E.K."/>
            <person name="Klute M.J."/>
            <person name="Nakayama T."/>
            <person name="Obornik M."/>
            <person name="Reyes-Prieto A."/>
            <person name="Armbrust E.V."/>
            <person name="Aves S.J."/>
            <person name="Beiko R.G."/>
            <person name="Coutinho P."/>
            <person name="Dacks J.B."/>
            <person name="Durnford D.G."/>
            <person name="Fast N.M."/>
            <person name="Green B.R."/>
            <person name="Grisdale C.J."/>
            <person name="Hempel F."/>
            <person name="Henrissat B."/>
            <person name="Hoppner M.P."/>
            <person name="Ishida K."/>
            <person name="Kim E."/>
            <person name="Koreny L."/>
            <person name="Kroth P.G."/>
            <person name="Liu Y."/>
            <person name="Malik S.B."/>
            <person name="Maier U.G."/>
            <person name="McRose D."/>
            <person name="Mock T."/>
            <person name="Neilson J.A."/>
            <person name="Onodera N.T."/>
            <person name="Poole A.M."/>
            <person name="Pritham E.J."/>
            <person name="Richards T.A."/>
            <person name="Rocap G."/>
            <person name="Roy S.W."/>
            <person name="Sarai C."/>
            <person name="Schaack S."/>
            <person name="Shirato S."/>
            <person name="Slamovits C.H."/>
            <person name="Spencer D.F."/>
            <person name="Suzuki S."/>
            <person name="Worden A.Z."/>
            <person name="Zauner S."/>
            <person name="Barry K."/>
            <person name="Bell C."/>
            <person name="Bharti A.K."/>
            <person name="Crow J.A."/>
            <person name="Grimwood J."/>
            <person name="Kramer R."/>
            <person name="Lindquist E."/>
            <person name="Lucas S."/>
            <person name="Salamov A."/>
            <person name="McFadden G.I."/>
            <person name="Lane C.E."/>
            <person name="Keeling P.J."/>
            <person name="Gray M.W."/>
            <person name="Grigoriev I.V."/>
            <person name="Archibald J.M."/>
        </authorList>
    </citation>
    <scope>NUCLEOTIDE SEQUENCE</scope>
    <source>
        <strain evidence="4 6">CCMP2712</strain>
    </source>
</reference>
<dbReference type="SUPFAM" id="SSF81631">
    <property type="entry name" value="PAP/OAS1 substrate-binding domain"/>
    <property type="match status" value="1"/>
</dbReference>
<dbReference type="Pfam" id="PF26180">
    <property type="entry name" value="PAP-OAS1"/>
    <property type="match status" value="1"/>
</dbReference>
<proteinExistence type="predicted"/>
<dbReference type="Proteomes" id="UP000011087">
    <property type="component" value="Unassembled WGS sequence"/>
</dbReference>
<evidence type="ECO:0000259" key="3">
    <source>
        <dbReference type="Pfam" id="PF26180"/>
    </source>
</evidence>
<dbReference type="AlphaFoldDB" id="L1IVR7"/>
<feature type="domain" description="PAP/OAS1 substrate-binding-related" evidence="3">
    <location>
        <begin position="174"/>
        <end position="348"/>
    </location>
</feature>
<evidence type="ECO:0000313" key="5">
    <source>
        <dbReference type="EnsemblProtists" id="EKX39935"/>
    </source>
</evidence>